<dbReference type="InterPro" id="IPR043047">
    <property type="entry name" value="Hri1_N_sf"/>
</dbReference>
<dbReference type="EMBL" id="RSCE01000009">
    <property type="protein sequence ID" value="RSH79950.1"/>
    <property type="molecule type" value="Genomic_DNA"/>
</dbReference>
<name>A0A427XM62_9TREE</name>
<keyword evidence="2" id="KW-1185">Reference proteome</keyword>
<dbReference type="GeneID" id="39594163"/>
<proteinExistence type="predicted"/>
<dbReference type="InterPro" id="IPR031818">
    <property type="entry name" value="Hri1"/>
</dbReference>
<evidence type="ECO:0008006" key="3">
    <source>
        <dbReference type="Google" id="ProtNLM"/>
    </source>
</evidence>
<dbReference type="Gene3D" id="2.40.128.320">
    <property type="entry name" value="Protein HRI1, N-terminal domain"/>
    <property type="match status" value="1"/>
</dbReference>
<dbReference type="Pfam" id="PF16815">
    <property type="entry name" value="HRI1"/>
    <property type="match status" value="1"/>
</dbReference>
<comment type="caution">
    <text evidence="1">The sequence shown here is derived from an EMBL/GenBank/DDBJ whole genome shotgun (WGS) entry which is preliminary data.</text>
</comment>
<organism evidence="1 2">
    <name type="scientific">Apiotrichum porosum</name>
    <dbReference type="NCBI Taxonomy" id="105984"/>
    <lineage>
        <taxon>Eukaryota</taxon>
        <taxon>Fungi</taxon>
        <taxon>Dikarya</taxon>
        <taxon>Basidiomycota</taxon>
        <taxon>Agaricomycotina</taxon>
        <taxon>Tremellomycetes</taxon>
        <taxon>Trichosporonales</taxon>
        <taxon>Trichosporonaceae</taxon>
        <taxon>Apiotrichum</taxon>
    </lineage>
</organism>
<gene>
    <name evidence="1" type="ORF">EHS24_009620</name>
</gene>
<dbReference type="STRING" id="105984.A0A427XM62"/>
<evidence type="ECO:0000313" key="2">
    <source>
        <dbReference type="Proteomes" id="UP000279236"/>
    </source>
</evidence>
<dbReference type="OrthoDB" id="4045395at2759"/>
<dbReference type="AlphaFoldDB" id="A0A427XM62"/>
<protein>
    <recommendedName>
        <fullName evidence="3">Protein HRI1</fullName>
    </recommendedName>
</protein>
<evidence type="ECO:0000313" key="1">
    <source>
        <dbReference type="EMBL" id="RSH79950.1"/>
    </source>
</evidence>
<dbReference type="Proteomes" id="UP000279236">
    <property type="component" value="Unassembled WGS sequence"/>
</dbReference>
<accession>A0A427XM62</accession>
<reference evidence="1 2" key="1">
    <citation type="submission" date="2018-11" db="EMBL/GenBank/DDBJ databases">
        <title>Genome sequence of Apiotrichum porosum DSM 27194.</title>
        <authorList>
            <person name="Aliyu H."/>
            <person name="Gorte O."/>
            <person name="Ochsenreither K."/>
        </authorList>
    </citation>
    <scope>NUCLEOTIDE SEQUENCE [LARGE SCALE GENOMIC DNA]</scope>
    <source>
        <strain evidence="1 2">DSM 27194</strain>
    </source>
</reference>
<sequence length="228" mass="25157">MATAPVRALSRVSIAWSGNAPTEDTDTLVLTIQNYSVDLRMWASGPLKGSIEWGMVGYVLDPPGSTPDTPMLAWDNIIDSREPPPVELPDEASFELLADGHVLETGTMYNPRSEKAEAYKEVWKCEDVQGASFCVLERVGEGWGQGGTGRSFIGRLGVYTLGHAVDAKGVYSAYRDEQRDNEWQRLYHVDPHGIIPSLPAEIPSSWEVGQKVALREGQWIVREAGRVE</sequence>
<dbReference type="RefSeq" id="XP_028475059.1">
    <property type="nucleotide sequence ID" value="XM_028624891.1"/>
</dbReference>